<dbReference type="AlphaFoldDB" id="A0A8S9A5P0"/>
<feature type="compositionally biased region" description="Polar residues" evidence="1">
    <location>
        <begin position="252"/>
        <end position="261"/>
    </location>
</feature>
<proteinExistence type="predicted"/>
<dbReference type="VEuPathDB" id="FungiDB:SMAC_01775"/>
<gene>
    <name evidence="2" type="ORF">SMACR_01775</name>
</gene>
<protein>
    <submittedName>
        <fullName evidence="2">Uncharacterized protein</fullName>
    </submittedName>
</protein>
<evidence type="ECO:0000313" key="3">
    <source>
        <dbReference type="Proteomes" id="UP000433876"/>
    </source>
</evidence>
<organism evidence="2 3">
    <name type="scientific">Sordaria macrospora</name>
    <dbReference type="NCBI Taxonomy" id="5147"/>
    <lineage>
        <taxon>Eukaryota</taxon>
        <taxon>Fungi</taxon>
        <taxon>Dikarya</taxon>
        <taxon>Ascomycota</taxon>
        <taxon>Pezizomycotina</taxon>
        <taxon>Sordariomycetes</taxon>
        <taxon>Sordariomycetidae</taxon>
        <taxon>Sordariales</taxon>
        <taxon>Sordariaceae</taxon>
        <taxon>Sordaria</taxon>
    </lineage>
</organism>
<feature type="region of interest" description="Disordered" evidence="1">
    <location>
        <begin position="162"/>
        <end position="266"/>
    </location>
</feature>
<dbReference type="Proteomes" id="UP000433876">
    <property type="component" value="Unassembled WGS sequence"/>
</dbReference>
<accession>A0A8S9A5P0</accession>
<comment type="caution">
    <text evidence="2">The sequence shown here is derived from an EMBL/GenBank/DDBJ whole genome shotgun (WGS) entry which is preliminary data.</text>
</comment>
<evidence type="ECO:0000313" key="2">
    <source>
        <dbReference type="EMBL" id="KAA8636470.1"/>
    </source>
</evidence>
<sequence length="525" mass="58684">MDLHMDTGKKQALFALHGSIRLRNNNNKQTNIVLFIYPERIRSIKTSRTRPPVPVMQEGHEHHFIALHFTMSRPPSFVVPKGSPLEPKARYQGIFNDIKSLGTVRQFTVYLNILNLTPEAREHLALLPSVFSSGRFGSMETDEERTCLDTLFPTGLGEVIDPRRIPVPAGSSTGQTLAEMAEETAAEPTGVIAPPYPKDGSGTAPRYSASNDRKRCSSGSLSPVATTIITTTENKRPDESVRPPSVPGGHLQSPNQLSTPTVRKRRCTSELLSRSPTNKHILLAIRRVLDRTANLDSRVKQVEKLIAECLNVDNTCRYDTEEAEHIFGHMNDRIDDQMHDVRCELEGTLLTQTEEWVAETVESVQEELRKEIEEVWVDDILQDMTVKVEKMVKSEVLKDMAQAMKVMKSARAAREDGVKPTTTTRKRRMSNTTTASTITASTQSTATSTKQPTFSAPTLLAGAKEVHAAMQDIQKRYSAKISTEEMMRVLDFLSEASSFTAIKYLACSNDLRWLYVQRWAKVEGG</sequence>
<feature type="compositionally biased region" description="Low complexity" evidence="1">
    <location>
        <begin position="430"/>
        <end position="449"/>
    </location>
</feature>
<feature type="compositionally biased region" description="Polar residues" evidence="1">
    <location>
        <begin position="217"/>
        <end position="232"/>
    </location>
</feature>
<dbReference type="EMBL" id="NMPR01000003">
    <property type="protein sequence ID" value="KAA8636470.1"/>
    <property type="molecule type" value="Genomic_DNA"/>
</dbReference>
<evidence type="ECO:0000256" key="1">
    <source>
        <dbReference type="SAM" id="MobiDB-lite"/>
    </source>
</evidence>
<reference evidence="2 3" key="1">
    <citation type="submission" date="2017-07" db="EMBL/GenBank/DDBJ databases">
        <title>Genome sequence of the Sordaria macrospora wild type strain R19027.</title>
        <authorList>
            <person name="Nowrousian M."/>
            <person name="Teichert I."/>
            <person name="Kueck U."/>
        </authorList>
    </citation>
    <scope>NUCLEOTIDE SEQUENCE [LARGE SCALE GENOMIC DNA]</scope>
    <source>
        <strain evidence="2 3">R19027</strain>
        <tissue evidence="2">Mycelium</tissue>
    </source>
</reference>
<name>A0A8S9A5P0_SORMA</name>
<feature type="region of interest" description="Disordered" evidence="1">
    <location>
        <begin position="408"/>
        <end position="452"/>
    </location>
</feature>